<keyword evidence="3" id="KW-1185">Reference proteome</keyword>
<sequence length="54" mass="6017">MMMLGWPSDAGTDGKTTALFGSERDKRERERERERDRIKEAAVGASESNSVLMG</sequence>
<evidence type="ECO:0000313" key="2">
    <source>
        <dbReference type="EMBL" id="KAJ6979869.1"/>
    </source>
</evidence>
<dbReference type="EMBL" id="JAQIZT010000011">
    <property type="protein sequence ID" value="KAJ6979869.1"/>
    <property type="molecule type" value="Genomic_DNA"/>
</dbReference>
<evidence type="ECO:0000256" key="1">
    <source>
        <dbReference type="SAM" id="MobiDB-lite"/>
    </source>
</evidence>
<comment type="caution">
    <text evidence="2">The sequence shown here is derived from an EMBL/GenBank/DDBJ whole genome shotgun (WGS) entry which is preliminary data.</text>
</comment>
<gene>
    <name evidence="2" type="ORF">NC653_027877</name>
</gene>
<accession>A0AAD6Q5J0</accession>
<feature type="region of interest" description="Disordered" evidence="1">
    <location>
        <begin position="1"/>
        <end position="54"/>
    </location>
</feature>
<protein>
    <submittedName>
        <fullName evidence="2">Uncharacterized protein</fullName>
    </submittedName>
</protein>
<name>A0AAD6Q5J0_9ROSI</name>
<dbReference type="AlphaFoldDB" id="A0AAD6Q5J0"/>
<reference evidence="2" key="1">
    <citation type="journal article" date="2023" name="Mol. Ecol. Resour.">
        <title>Chromosome-level genome assembly of a triploid poplar Populus alba 'Berolinensis'.</title>
        <authorList>
            <person name="Chen S."/>
            <person name="Yu Y."/>
            <person name="Wang X."/>
            <person name="Wang S."/>
            <person name="Zhang T."/>
            <person name="Zhou Y."/>
            <person name="He R."/>
            <person name="Meng N."/>
            <person name="Wang Y."/>
            <person name="Liu W."/>
            <person name="Liu Z."/>
            <person name="Liu J."/>
            <person name="Guo Q."/>
            <person name="Huang H."/>
            <person name="Sederoff R.R."/>
            <person name="Wang G."/>
            <person name="Qu G."/>
            <person name="Chen S."/>
        </authorList>
    </citation>
    <scope>NUCLEOTIDE SEQUENCE</scope>
    <source>
        <strain evidence="2">SC-2020</strain>
    </source>
</reference>
<proteinExistence type="predicted"/>
<feature type="compositionally biased region" description="Basic and acidic residues" evidence="1">
    <location>
        <begin position="22"/>
        <end position="40"/>
    </location>
</feature>
<organism evidence="2 3">
    <name type="scientific">Populus alba x Populus x berolinensis</name>
    <dbReference type="NCBI Taxonomy" id="444605"/>
    <lineage>
        <taxon>Eukaryota</taxon>
        <taxon>Viridiplantae</taxon>
        <taxon>Streptophyta</taxon>
        <taxon>Embryophyta</taxon>
        <taxon>Tracheophyta</taxon>
        <taxon>Spermatophyta</taxon>
        <taxon>Magnoliopsida</taxon>
        <taxon>eudicotyledons</taxon>
        <taxon>Gunneridae</taxon>
        <taxon>Pentapetalae</taxon>
        <taxon>rosids</taxon>
        <taxon>fabids</taxon>
        <taxon>Malpighiales</taxon>
        <taxon>Salicaceae</taxon>
        <taxon>Saliceae</taxon>
        <taxon>Populus</taxon>
    </lineage>
</organism>
<dbReference type="Proteomes" id="UP001164929">
    <property type="component" value="Chromosome 11"/>
</dbReference>
<evidence type="ECO:0000313" key="3">
    <source>
        <dbReference type="Proteomes" id="UP001164929"/>
    </source>
</evidence>